<keyword evidence="3" id="KW-1185">Reference proteome</keyword>
<evidence type="ECO:0000256" key="1">
    <source>
        <dbReference type="SAM" id="MobiDB-lite"/>
    </source>
</evidence>
<dbReference type="Ensembl" id="ENSCSAVT00000012930.1">
    <property type="protein sequence ID" value="ENSCSAVP00000012781.1"/>
    <property type="gene ID" value="ENSCSAVG00000007506.1"/>
</dbReference>
<reference evidence="2" key="3">
    <citation type="submission" date="2025-09" db="UniProtKB">
        <authorList>
            <consortium name="Ensembl"/>
        </authorList>
    </citation>
    <scope>IDENTIFICATION</scope>
</reference>
<protein>
    <recommendedName>
        <fullName evidence="4">Spindle and kinetochore-associated protein 3</fullName>
    </recommendedName>
</protein>
<evidence type="ECO:0000313" key="3">
    <source>
        <dbReference type="Proteomes" id="UP000007875"/>
    </source>
</evidence>
<evidence type="ECO:0000313" key="2">
    <source>
        <dbReference type="Ensembl" id="ENSCSAVP00000012781.1"/>
    </source>
</evidence>
<proteinExistence type="predicted"/>
<accession>H2Z5B9</accession>
<reference evidence="3" key="1">
    <citation type="submission" date="2003-08" db="EMBL/GenBank/DDBJ databases">
        <authorList>
            <person name="Birren B."/>
            <person name="Nusbaum C."/>
            <person name="Abebe A."/>
            <person name="Abouelleil A."/>
            <person name="Adekoya E."/>
            <person name="Ait-zahra M."/>
            <person name="Allen N."/>
            <person name="Allen T."/>
            <person name="An P."/>
            <person name="Anderson M."/>
            <person name="Anderson S."/>
            <person name="Arachchi H."/>
            <person name="Armbruster J."/>
            <person name="Bachantsang P."/>
            <person name="Baldwin J."/>
            <person name="Barry A."/>
            <person name="Bayul T."/>
            <person name="Blitshsteyn B."/>
            <person name="Bloom T."/>
            <person name="Blye J."/>
            <person name="Boguslavskiy L."/>
            <person name="Borowsky M."/>
            <person name="Boukhgalter B."/>
            <person name="Brunache A."/>
            <person name="Butler J."/>
            <person name="Calixte N."/>
            <person name="Calvo S."/>
            <person name="Camarata J."/>
            <person name="Campo K."/>
            <person name="Chang J."/>
            <person name="Cheshatsang Y."/>
            <person name="Citroen M."/>
            <person name="Collymore A."/>
            <person name="Considine T."/>
            <person name="Cook A."/>
            <person name="Cooke P."/>
            <person name="Corum B."/>
            <person name="Cuomo C."/>
            <person name="David R."/>
            <person name="Dawoe T."/>
            <person name="Degray S."/>
            <person name="Dodge S."/>
            <person name="Dooley K."/>
            <person name="Dorje P."/>
            <person name="Dorjee K."/>
            <person name="Dorris L."/>
            <person name="Duffey N."/>
            <person name="Dupes A."/>
            <person name="Elkins T."/>
            <person name="Engels R."/>
            <person name="Erickson J."/>
            <person name="Farina A."/>
            <person name="Faro S."/>
            <person name="Ferreira P."/>
            <person name="Fischer H."/>
            <person name="Fitzgerald M."/>
            <person name="Foley K."/>
            <person name="Gage D."/>
            <person name="Galagan J."/>
            <person name="Gearin G."/>
            <person name="Gnerre S."/>
            <person name="Gnirke A."/>
            <person name="Goyette A."/>
            <person name="Graham J."/>
            <person name="Grandbois E."/>
            <person name="Gyaltsen K."/>
            <person name="Hafez N."/>
            <person name="Hagopian D."/>
            <person name="Hagos B."/>
            <person name="Hall J."/>
            <person name="Hatcher B."/>
            <person name="Heller A."/>
            <person name="Higgins H."/>
            <person name="Honan T."/>
            <person name="Horn A."/>
            <person name="Houde N."/>
            <person name="Hughes L."/>
            <person name="Hulme W."/>
            <person name="Husby E."/>
            <person name="Iliev I."/>
            <person name="Jaffe D."/>
            <person name="Jones C."/>
            <person name="Kamal M."/>
            <person name="Kamat A."/>
            <person name="Kamvysselis M."/>
            <person name="Karlsson E."/>
            <person name="Kells C."/>
            <person name="Kieu A."/>
            <person name="Kisner P."/>
            <person name="Kodira C."/>
            <person name="Kulbokas E."/>
            <person name="Labutti K."/>
            <person name="Lama D."/>
            <person name="Landers T."/>
            <person name="Leger J."/>
            <person name="Levine S."/>
            <person name="Lewis D."/>
            <person name="Lewis T."/>
            <person name="Lindblad-toh K."/>
            <person name="Liu X."/>
            <person name="Lokyitsang T."/>
            <person name="Lokyitsang Y."/>
            <person name="Lucien O."/>
            <person name="Lui A."/>
            <person name="Ma L.J."/>
            <person name="Mabbitt R."/>
            <person name="Macdonald J."/>
            <person name="Maclean C."/>
            <person name="Major J."/>
            <person name="Manning J."/>
            <person name="Marabella R."/>
            <person name="Maru K."/>
            <person name="Matthews C."/>
            <person name="Mauceli E."/>
            <person name="Mccarthy M."/>
            <person name="Mcdonough S."/>
            <person name="Mcghee T."/>
            <person name="Meldrim J."/>
            <person name="Meneus L."/>
            <person name="Mesirov J."/>
            <person name="Mihalev A."/>
            <person name="Mihova T."/>
            <person name="Mikkelsen T."/>
            <person name="Mlenga V."/>
            <person name="Moru K."/>
            <person name="Mozes J."/>
            <person name="Mulrain L."/>
            <person name="Munson G."/>
            <person name="Naylor J."/>
            <person name="Newes C."/>
            <person name="Nguyen C."/>
            <person name="Nguyen N."/>
            <person name="Nguyen T."/>
            <person name="Nicol R."/>
            <person name="Nielsen C."/>
            <person name="Nizzari M."/>
            <person name="Norbu C."/>
            <person name="Norbu N."/>
            <person name="O'donnell P."/>
            <person name="Okoawo O."/>
            <person name="O'leary S."/>
            <person name="Omotosho B."/>
            <person name="O'neill K."/>
            <person name="Osman S."/>
            <person name="Parker S."/>
            <person name="Perrin D."/>
            <person name="Phunkhang P."/>
            <person name="Piqani B."/>
            <person name="Purcell S."/>
            <person name="Rachupka T."/>
            <person name="Ramasamy U."/>
            <person name="Rameau R."/>
            <person name="Ray V."/>
            <person name="Raymond C."/>
            <person name="Retta R."/>
            <person name="Richardson S."/>
            <person name="Rise C."/>
            <person name="Rodriguez J."/>
            <person name="Rogers J."/>
            <person name="Rogov P."/>
            <person name="Rutman M."/>
            <person name="Schupbach R."/>
            <person name="Seaman C."/>
            <person name="Settipalli S."/>
            <person name="Sharpe T."/>
            <person name="Sheridan J."/>
            <person name="Sherpa N."/>
            <person name="Shi J."/>
            <person name="Smirnov S."/>
            <person name="Smith C."/>
            <person name="Sougnez C."/>
            <person name="Spencer B."/>
            <person name="Stalker J."/>
            <person name="Stange-thomann N."/>
            <person name="Stavropoulos S."/>
            <person name="Stetson K."/>
            <person name="Stone C."/>
            <person name="Stone S."/>
            <person name="Stubbs M."/>
            <person name="Talamas J."/>
            <person name="Tchuinga P."/>
            <person name="Tenzing P."/>
            <person name="Tesfaye S."/>
            <person name="Theodore J."/>
            <person name="Thoulutsang Y."/>
            <person name="Topham K."/>
            <person name="Towey S."/>
            <person name="Tsamla T."/>
            <person name="Tsomo N."/>
            <person name="Vallee D."/>
            <person name="Vassiliev H."/>
            <person name="Venkataraman V."/>
            <person name="Vinson J."/>
            <person name="Vo A."/>
            <person name="Wade C."/>
            <person name="Wang S."/>
            <person name="Wangchuk T."/>
            <person name="Wangdi T."/>
            <person name="Whittaker C."/>
            <person name="Wilkinson J."/>
            <person name="Wu Y."/>
            <person name="Wyman D."/>
            <person name="Yadav S."/>
            <person name="Yang S."/>
            <person name="Yang X."/>
            <person name="Yeager S."/>
            <person name="Yee E."/>
            <person name="Young G."/>
            <person name="Zainoun J."/>
            <person name="Zembeck L."/>
            <person name="Zimmer A."/>
            <person name="Zody M."/>
            <person name="Lander E."/>
        </authorList>
    </citation>
    <scope>NUCLEOTIDE SEQUENCE [LARGE SCALE GENOMIC DNA]</scope>
</reference>
<organism evidence="2 3">
    <name type="scientific">Ciona savignyi</name>
    <name type="common">Pacific transparent sea squirt</name>
    <dbReference type="NCBI Taxonomy" id="51511"/>
    <lineage>
        <taxon>Eukaryota</taxon>
        <taxon>Metazoa</taxon>
        <taxon>Chordata</taxon>
        <taxon>Tunicata</taxon>
        <taxon>Ascidiacea</taxon>
        <taxon>Phlebobranchia</taxon>
        <taxon>Cionidae</taxon>
        <taxon>Ciona</taxon>
    </lineage>
</organism>
<dbReference type="HOGENOM" id="CLU_640850_0_0_1"/>
<dbReference type="GeneTree" id="ENSGT00390000016987"/>
<feature type="compositionally biased region" description="Polar residues" evidence="1">
    <location>
        <begin position="152"/>
        <end position="168"/>
    </location>
</feature>
<reference evidence="2" key="2">
    <citation type="submission" date="2025-08" db="UniProtKB">
        <authorList>
            <consortium name="Ensembl"/>
        </authorList>
    </citation>
    <scope>IDENTIFICATION</scope>
</reference>
<feature type="region of interest" description="Disordered" evidence="1">
    <location>
        <begin position="152"/>
        <end position="172"/>
    </location>
</feature>
<dbReference type="Proteomes" id="UP000007875">
    <property type="component" value="Unassembled WGS sequence"/>
</dbReference>
<dbReference type="InParanoid" id="H2Z5B9"/>
<dbReference type="AlphaFoldDB" id="H2Z5B9"/>
<sequence length="428" mass="47954">MEKSVQHRTAFSSLQNLASTIDTKVSVFEQQSKQILPYSFTRSAESLRKLNKMASEIHSLKDDCHLESTKQKITESLMTQMLVCSSDSLKFTQSVCNHLTENLASKGYVVLSERKPLKSKSATENTLKHSAETVENALISCENKDANNGTKEFCNSQEESETNRTSVKSPMCPFNQENDKMLSNAIKTPSPPRFCNATKQPQDNQEKCGGYQKPDMYFNSLLTPELPRLNAIARPNVPTTPDDEKFVLYSRKSLNSYTNQCAGSPDITIHQMSTKLQLKNDIHVNTPDSPDLQGLLKLNPQKSETHSYFQNLRYGGNSEVLSPEMPDFSISDLRCRDSDARRSKDWIDPAAYEQLPTSTKRLFSLECVNSALDSIRIHMKGIGAQRFGVKEIEDATGLGSKAKSCIYVLCSLKLIHKIPGSQVYELLT</sequence>
<name>H2Z5B9_CIOSA</name>
<evidence type="ECO:0008006" key="4">
    <source>
        <dbReference type="Google" id="ProtNLM"/>
    </source>
</evidence>